<proteinExistence type="predicted"/>
<protein>
    <submittedName>
        <fullName evidence="1">Uncharacterized protein</fullName>
    </submittedName>
</protein>
<dbReference type="AlphaFoldDB" id="A0A2P2N295"/>
<sequence>MFVVILSHFMKLQIYHGCSLRCTVRIYPFFLFPFWELNLRSISTIKLFSHRTFLCFGGIRIK</sequence>
<accession>A0A2P2N295</accession>
<name>A0A2P2N295_RHIMU</name>
<reference evidence="1" key="1">
    <citation type="submission" date="2018-02" db="EMBL/GenBank/DDBJ databases">
        <title>Rhizophora mucronata_Transcriptome.</title>
        <authorList>
            <person name="Meera S.P."/>
            <person name="Sreeshan A."/>
            <person name="Augustine A."/>
        </authorList>
    </citation>
    <scope>NUCLEOTIDE SEQUENCE</scope>
    <source>
        <tissue evidence="1">Leaf</tissue>
    </source>
</reference>
<organism evidence="1">
    <name type="scientific">Rhizophora mucronata</name>
    <name type="common">Asiatic mangrove</name>
    <dbReference type="NCBI Taxonomy" id="61149"/>
    <lineage>
        <taxon>Eukaryota</taxon>
        <taxon>Viridiplantae</taxon>
        <taxon>Streptophyta</taxon>
        <taxon>Embryophyta</taxon>
        <taxon>Tracheophyta</taxon>
        <taxon>Spermatophyta</taxon>
        <taxon>Magnoliopsida</taxon>
        <taxon>eudicotyledons</taxon>
        <taxon>Gunneridae</taxon>
        <taxon>Pentapetalae</taxon>
        <taxon>rosids</taxon>
        <taxon>fabids</taxon>
        <taxon>Malpighiales</taxon>
        <taxon>Rhizophoraceae</taxon>
        <taxon>Rhizophora</taxon>
    </lineage>
</organism>
<dbReference type="EMBL" id="GGEC01056094">
    <property type="protein sequence ID" value="MBX36578.1"/>
    <property type="molecule type" value="Transcribed_RNA"/>
</dbReference>
<evidence type="ECO:0000313" key="1">
    <source>
        <dbReference type="EMBL" id="MBX36578.1"/>
    </source>
</evidence>